<keyword evidence="3" id="KW-0847">Vitamin C</keyword>
<dbReference type="OrthoDB" id="5952526at2759"/>
<keyword evidence="10" id="KW-1185">Reference proteome</keyword>
<dbReference type="PANTHER" id="PTHR12907">
    <property type="entry name" value="EGL NINE HOMOLOG-RELATED"/>
    <property type="match status" value="1"/>
</dbReference>
<dbReference type="GO" id="GO:0071456">
    <property type="term" value="P:cellular response to hypoxia"/>
    <property type="evidence" value="ECO:0007669"/>
    <property type="project" value="TreeGrafter"/>
</dbReference>
<evidence type="ECO:0000256" key="2">
    <source>
        <dbReference type="ARBA" id="ARBA00022723"/>
    </source>
</evidence>
<dbReference type="GO" id="GO:0031418">
    <property type="term" value="F:L-ascorbic acid binding"/>
    <property type="evidence" value="ECO:0007669"/>
    <property type="project" value="UniProtKB-KW"/>
</dbReference>
<dbReference type="GO" id="GO:0008198">
    <property type="term" value="F:ferrous iron binding"/>
    <property type="evidence" value="ECO:0007669"/>
    <property type="project" value="TreeGrafter"/>
</dbReference>
<dbReference type="GO" id="GO:0031543">
    <property type="term" value="F:peptidyl-proline dioxygenase activity"/>
    <property type="evidence" value="ECO:0007669"/>
    <property type="project" value="TreeGrafter"/>
</dbReference>
<dbReference type="PANTHER" id="PTHR12907:SF26">
    <property type="entry name" value="HIF PROLYL HYDROXYLASE, ISOFORM C"/>
    <property type="match status" value="1"/>
</dbReference>
<feature type="region of interest" description="Disordered" evidence="7">
    <location>
        <begin position="25"/>
        <end position="52"/>
    </location>
</feature>
<evidence type="ECO:0000259" key="8">
    <source>
        <dbReference type="PROSITE" id="PS51471"/>
    </source>
</evidence>
<dbReference type="SMART" id="SM00702">
    <property type="entry name" value="P4Hc"/>
    <property type="match status" value="1"/>
</dbReference>
<dbReference type="EMBL" id="SDOX01000091">
    <property type="protein sequence ID" value="TFJ82892.1"/>
    <property type="molecule type" value="Genomic_DNA"/>
</dbReference>
<comment type="cofactor">
    <cofactor evidence="1">
        <name>L-ascorbate</name>
        <dbReference type="ChEBI" id="CHEBI:38290"/>
    </cofactor>
</comment>
<evidence type="ECO:0000256" key="7">
    <source>
        <dbReference type="SAM" id="MobiDB-lite"/>
    </source>
</evidence>
<evidence type="ECO:0000256" key="4">
    <source>
        <dbReference type="ARBA" id="ARBA00022964"/>
    </source>
</evidence>
<keyword evidence="2" id="KW-0479">Metal-binding</keyword>
<evidence type="ECO:0000256" key="3">
    <source>
        <dbReference type="ARBA" id="ARBA00022896"/>
    </source>
</evidence>
<feature type="region of interest" description="Disordered" evidence="7">
    <location>
        <begin position="250"/>
        <end position="286"/>
    </location>
</feature>
<feature type="domain" description="Fe2OG dioxygenase" evidence="8">
    <location>
        <begin position="192"/>
        <end position="328"/>
    </location>
</feature>
<dbReference type="Pfam" id="PF13640">
    <property type="entry name" value="2OG-FeII_Oxy_3"/>
    <property type="match status" value="1"/>
</dbReference>
<dbReference type="Proteomes" id="UP000355283">
    <property type="component" value="Unassembled WGS sequence"/>
</dbReference>
<keyword evidence="4" id="KW-0223">Dioxygenase</keyword>
<evidence type="ECO:0000256" key="6">
    <source>
        <dbReference type="ARBA" id="ARBA00023004"/>
    </source>
</evidence>
<feature type="compositionally biased region" description="Low complexity" evidence="7">
    <location>
        <begin position="25"/>
        <end position="49"/>
    </location>
</feature>
<dbReference type="PROSITE" id="PS51471">
    <property type="entry name" value="FE2OG_OXY"/>
    <property type="match status" value="1"/>
</dbReference>
<gene>
    <name evidence="9" type="ORF">NSK_005808</name>
</gene>
<reference evidence="9 10" key="1">
    <citation type="submission" date="2019-01" db="EMBL/GenBank/DDBJ databases">
        <title>Nuclear Genome Assembly of the Microalgal Biofuel strain Nannochloropsis salina CCMP1776.</title>
        <authorList>
            <person name="Hovde B."/>
        </authorList>
    </citation>
    <scope>NUCLEOTIDE SEQUENCE [LARGE SCALE GENOMIC DNA]</scope>
    <source>
        <strain evidence="9 10">CCMP1776</strain>
    </source>
</reference>
<dbReference type="InterPro" id="IPR051559">
    <property type="entry name" value="HIF_prolyl_hydroxylases"/>
</dbReference>
<proteinExistence type="predicted"/>
<comment type="caution">
    <text evidence="9">The sequence shown here is derived from an EMBL/GenBank/DDBJ whole genome shotgun (WGS) entry which is preliminary data.</text>
</comment>
<dbReference type="InterPro" id="IPR005123">
    <property type="entry name" value="Oxoglu/Fe-dep_dioxygenase_dom"/>
</dbReference>
<feature type="compositionally biased region" description="Acidic residues" evidence="7">
    <location>
        <begin position="276"/>
        <end position="285"/>
    </location>
</feature>
<dbReference type="Gene3D" id="2.60.120.620">
    <property type="entry name" value="q2cbj1_9rhob like domain"/>
    <property type="match status" value="1"/>
</dbReference>
<dbReference type="AlphaFoldDB" id="A0A4D9CUH6"/>
<evidence type="ECO:0000313" key="9">
    <source>
        <dbReference type="EMBL" id="TFJ82892.1"/>
    </source>
</evidence>
<keyword evidence="6" id="KW-0408">Iron</keyword>
<accession>A0A4D9CUH6</accession>
<evidence type="ECO:0000256" key="1">
    <source>
        <dbReference type="ARBA" id="ARBA00001961"/>
    </source>
</evidence>
<dbReference type="InterPro" id="IPR006620">
    <property type="entry name" value="Pro_4_hyd_alph"/>
</dbReference>
<evidence type="ECO:0000313" key="10">
    <source>
        <dbReference type="Proteomes" id="UP000355283"/>
    </source>
</evidence>
<organism evidence="9 10">
    <name type="scientific">Nannochloropsis salina CCMP1776</name>
    <dbReference type="NCBI Taxonomy" id="1027361"/>
    <lineage>
        <taxon>Eukaryota</taxon>
        <taxon>Sar</taxon>
        <taxon>Stramenopiles</taxon>
        <taxon>Ochrophyta</taxon>
        <taxon>Eustigmatophyceae</taxon>
        <taxon>Eustigmatales</taxon>
        <taxon>Monodopsidaceae</taxon>
        <taxon>Microchloropsis</taxon>
        <taxon>Microchloropsis salina</taxon>
    </lineage>
</organism>
<protein>
    <recommendedName>
        <fullName evidence="8">Fe2OG dioxygenase domain-containing protein</fullName>
    </recommendedName>
</protein>
<name>A0A4D9CUH6_9STRA</name>
<evidence type="ECO:0000256" key="5">
    <source>
        <dbReference type="ARBA" id="ARBA00023002"/>
    </source>
</evidence>
<dbReference type="InterPro" id="IPR044862">
    <property type="entry name" value="Pro_4_hyd_alph_FE2OG_OXY"/>
</dbReference>
<sequence length="336" mass="37151">MLRKRARGGVSSQLVYGRPVLASFFSSSSSSSSSSFSSSSFSSSFSSSSTPRNEADEARRTFFAQLGFGNVVAARLQAEKEAIKHGLGPSGPGYVILPRFLSPPSPPPSSLPDRRLCRDMRQEASGLFQAGVFYPSFAYRGDERLEKKNVWNFELDGHEWDYAPSLLMYTREILLHLPPLLNSLSLPLPVPPSRPPSLLRLSPRGYANKIAVSTGGGSHFLRHTDNNNGDSRKVTLVYYLNSEWPSGNGGQLRLYPRSGGYGQEEGSKNTSRGEGTEADGGEEGYVDVWPEGDTLVMFLSEELEHEVLPNWNEEEKDHRWTYTLWLVEEGGCEGES</sequence>
<keyword evidence="5" id="KW-0560">Oxidoreductase</keyword>